<dbReference type="InterPro" id="IPR039361">
    <property type="entry name" value="Cyclin"/>
</dbReference>
<accession>A0A9D5DLL1</accession>
<feature type="domain" description="Cyclin N-terminal" evidence="2">
    <location>
        <begin position="136"/>
        <end position="236"/>
    </location>
</feature>
<name>A0A9D5DLL1_9CRYT</name>
<dbReference type="EMBL" id="JAPCXC010000026">
    <property type="protein sequence ID" value="KAJ1610235.1"/>
    <property type="molecule type" value="Genomic_DNA"/>
</dbReference>
<keyword evidence="1" id="KW-0195">Cyclin</keyword>
<dbReference type="InterPro" id="IPR004367">
    <property type="entry name" value="Cyclin_C-dom"/>
</dbReference>
<sequence>MTALFGKFKEIDLFKQIFRQISRYLESSSGEKCEADKFVSEIKKKYHHFNIEFEKENDDIAMNNLYFLPRIFEYANNFERCEYQEPNPEIKVELDIGQIVTNQILSKQNEYNINKVYTFYRGCYKNPIDFDKTLIDLRRELIGQISDIIWEYHLNEEILFLTVHFLDNIVSIGNIRGKNVVEKLRYLGFTCLYITIKIDRVLNLNFKDIIKEQSLNFAKLLDMEKYVLSQLTFKLNPVSPLFILQLLMGILFESYLKEIIGINHTSYIEMQLKNIDCAKKDLLDEYNQHTKCCNSKIANKNKMKDCSSLIINVLNMKSDQETNKALEYYISCYLLEISLYDIEILKYSPLCQAISVLLIAKECLGAGNENLEKYNFEKYLRGELIVEDYIKRNVNAIKRTLMYPYIKKTCTTKKYLTKKYMNAANYVFRFICSK</sequence>
<dbReference type="SUPFAM" id="SSF47954">
    <property type="entry name" value="Cyclin-like"/>
    <property type="match status" value="2"/>
</dbReference>
<dbReference type="Pfam" id="PF00134">
    <property type="entry name" value="Cyclin_N"/>
    <property type="match status" value="1"/>
</dbReference>
<evidence type="ECO:0000259" key="3">
    <source>
        <dbReference type="Pfam" id="PF02984"/>
    </source>
</evidence>
<evidence type="ECO:0000313" key="4">
    <source>
        <dbReference type="EMBL" id="KAJ1610235.1"/>
    </source>
</evidence>
<proteinExistence type="predicted"/>
<evidence type="ECO:0000259" key="2">
    <source>
        <dbReference type="Pfam" id="PF00134"/>
    </source>
</evidence>
<dbReference type="Gene3D" id="1.10.472.10">
    <property type="entry name" value="Cyclin-like"/>
    <property type="match status" value="2"/>
</dbReference>
<dbReference type="Pfam" id="PF02984">
    <property type="entry name" value="Cyclin_C"/>
    <property type="match status" value="1"/>
</dbReference>
<dbReference type="OrthoDB" id="9983043at2759"/>
<reference evidence="4" key="1">
    <citation type="submission" date="2022-10" db="EMBL/GenBank/DDBJ databases">
        <title>Adaptive evolution leads to modifications in subtelomeric GC content in a zoonotic Cryptosporidium species.</title>
        <authorList>
            <person name="Li J."/>
            <person name="Feng Y."/>
            <person name="Xiao L."/>
        </authorList>
    </citation>
    <scope>NUCLEOTIDE SEQUENCE</scope>
    <source>
        <strain evidence="4">33844</strain>
    </source>
</reference>
<dbReference type="Proteomes" id="UP001067231">
    <property type="component" value="Unassembled WGS sequence"/>
</dbReference>
<organism evidence="4">
    <name type="scientific">Cryptosporidium canis</name>
    <dbReference type="NCBI Taxonomy" id="195482"/>
    <lineage>
        <taxon>Eukaryota</taxon>
        <taxon>Sar</taxon>
        <taxon>Alveolata</taxon>
        <taxon>Apicomplexa</taxon>
        <taxon>Conoidasida</taxon>
        <taxon>Coccidia</taxon>
        <taxon>Eucoccidiorida</taxon>
        <taxon>Eimeriorina</taxon>
        <taxon>Cryptosporidiidae</taxon>
        <taxon>Cryptosporidium</taxon>
    </lineage>
</organism>
<protein>
    <submittedName>
        <fullName evidence="4">Cyclin B like</fullName>
    </submittedName>
</protein>
<comment type="caution">
    <text evidence="4">The sequence shown here is derived from an EMBL/GenBank/DDBJ whole genome shotgun (WGS) entry which is preliminary data.</text>
</comment>
<feature type="domain" description="Cyclin C-terminal" evidence="3">
    <location>
        <begin position="316"/>
        <end position="425"/>
    </location>
</feature>
<dbReference type="PANTHER" id="PTHR10177">
    <property type="entry name" value="CYCLINS"/>
    <property type="match status" value="1"/>
</dbReference>
<gene>
    <name evidence="4" type="ORF">OJ253_1275</name>
</gene>
<dbReference type="AlphaFoldDB" id="A0A9D5DLL1"/>
<dbReference type="InterPro" id="IPR036915">
    <property type="entry name" value="Cyclin-like_sf"/>
</dbReference>
<evidence type="ECO:0000256" key="1">
    <source>
        <dbReference type="ARBA" id="ARBA00023127"/>
    </source>
</evidence>
<dbReference type="InterPro" id="IPR006671">
    <property type="entry name" value="Cyclin_N"/>
</dbReference>